<keyword evidence="1" id="KW-0732">Signal</keyword>
<proteinExistence type="predicted"/>
<feature type="chain" id="PRO_5042279164" evidence="1">
    <location>
        <begin position="20"/>
        <end position="172"/>
    </location>
</feature>
<feature type="signal peptide" evidence="1">
    <location>
        <begin position="1"/>
        <end position="19"/>
    </location>
</feature>
<accession>A0AAD7BS51</accession>
<sequence>MHFLRAISLFIVSASLAAATPAVTITGRSEALAGIQEDASDLLLKMNAMIPKLQAAANGTNMTSVAPLMNKLNEAFATAPVSRVGPEAGVITDMSKVHRSSTAREEKAYTAALLQVLTVAGDILFLIEAISLFLDRGVGPTISTANAQSKQSLEMGYTTISGIQTAVALLPG</sequence>
<reference evidence="2" key="1">
    <citation type="submission" date="2023-03" db="EMBL/GenBank/DDBJ databases">
        <title>Massive genome expansion in bonnet fungi (Mycena s.s.) driven by repeated elements and novel gene families across ecological guilds.</title>
        <authorList>
            <consortium name="Lawrence Berkeley National Laboratory"/>
            <person name="Harder C.B."/>
            <person name="Miyauchi S."/>
            <person name="Viragh M."/>
            <person name="Kuo A."/>
            <person name="Thoen E."/>
            <person name="Andreopoulos B."/>
            <person name="Lu D."/>
            <person name="Skrede I."/>
            <person name="Drula E."/>
            <person name="Henrissat B."/>
            <person name="Morin E."/>
            <person name="Kohler A."/>
            <person name="Barry K."/>
            <person name="LaButti K."/>
            <person name="Morin E."/>
            <person name="Salamov A."/>
            <person name="Lipzen A."/>
            <person name="Mereny Z."/>
            <person name="Hegedus B."/>
            <person name="Baldrian P."/>
            <person name="Stursova M."/>
            <person name="Weitz H."/>
            <person name="Taylor A."/>
            <person name="Grigoriev I.V."/>
            <person name="Nagy L.G."/>
            <person name="Martin F."/>
            <person name="Kauserud H."/>
        </authorList>
    </citation>
    <scope>NUCLEOTIDE SEQUENCE</scope>
    <source>
        <strain evidence="2">9284</strain>
    </source>
</reference>
<evidence type="ECO:0000313" key="2">
    <source>
        <dbReference type="EMBL" id="KAJ7629059.1"/>
    </source>
</evidence>
<evidence type="ECO:0000313" key="3">
    <source>
        <dbReference type="Proteomes" id="UP001221142"/>
    </source>
</evidence>
<gene>
    <name evidence="2" type="ORF">FB45DRAFT_1029109</name>
</gene>
<comment type="caution">
    <text evidence="2">The sequence shown here is derived from an EMBL/GenBank/DDBJ whole genome shotgun (WGS) entry which is preliminary data.</text>
</comment>
<dbReference type="EMBL" id="JARKIF010000010">
    <property type="protein sequence ID" value="KAJ7629059.1"/>
    <property type="molecule type" value="Genomic_DNA"/>
</dbReference>
<dbReference type="AlphaFoldDB" id="A0AAD7BS51"/>
<name>A0AAD7BS51_9AGAR</name>
<dbReference type="Proteomes" id="UP001221142">
    <property type="component" value="Unassembled WGS sequence"/>
</dbReference>
<evidence type="ECO:0000256" key="1">
    <source>
        <dbReference type="SAM" id="SignalP"/>
    </source>
</evidence>
<keyword evidence="3" id="KW-1185">Reference proteome</keyword>
<organism evidence="2 3">
    <name type="scientific">Roridomyces roridus</name>
    <dbReference type="NCBI Taxonomy" id="1738132"/>
    <lineage>
        <taxon>Eukaryota</taxon>
        <taxon>Fungi</taxon>
        <taxon>Dikarya</taxon>
        <taxon>Basidiomycota</taxon>
        <taxon>Agaricomycotina</taxon>
        <taxon>Agaricomycetes</taxon>
        <taxon>Agaricomycetidae</taxon>
        <taxon>Agaricales</taxon>
        <taxon>Marasmiineae</taxon>
        <taxon>Mycenaceae</taxon>
        <taxon>Roridomyces</taxon>
    </lineage>
</organism>
<protein>
    <submittedName>
        <fullName evidence="2">Uncharacterized protein</fullName>
    </submittedName>
</protein>